<dbReference type="VEuPathDB" id="VectorBase:CSON003589"/>
<dbReference type="EMBL" id="UFQS01000408">
    <property type="protein sequence ID" value="SSX03659.1"/>
    <property type="molecule type" value="Genomic_DNA"/>
</dbReference>
<dbReference type="EMBL" id="UFQT01000408">
    <property type="protein sequence ID" value="SSX24024.1"/>
    <property type="molecule type" value="Genomic_DNA"/>
</dbReference>
<evidence type="ECO:0000256" key="3">
    <source>
        <dbReference type="ARBA" id="ARBA00022692"/>
    </source>
</evidence>
<dbReference type="FunFam" id="1.10.442.10:FF:000001">
    <property type="entry name" value="Cytochrome c oxidase subunit 4 isoform 1"/>
    <property type="match status" value="1"/>
</dbReference>
<dbReference type="EMBL" id="UFQT01001675">
    <property type="protein sequence ID" value="SSX31382.1"/>
    <property type="molecule type" value="Genomic_DNA"/>
</dbReference>
<comment type="similarity">
    <text evidence="2 10">Belongs to the cytochrome c oxidase IV family.</text>
</comment>
<comment type="function">
    <text evidence="10">Component of the cytochrome c oxidase, the last enzyme in the mitochondrial electron transport chain which drives oxidative phosphorylation.</text>
</comment>
<accession>A0A336L633</accession>
<dbReference type="SUPFAM" id="SSF81406">
    <property type="entry name" value="Mitochondrial cytochrome c oxidase subunit IV"/>
    <property type="match status" value="1"/>
</dbReference>
<evidence type="ECO:0000313" key="13">
    <source>
        <dbReference type="EMBL" id="SSX24024.1"/>
    </source>
</evidence>
<evidence type="ECO:0000256" key="9">
    <source>
        <dbReference type="ARBA" id="ARBA00023136"/>
    </source>
</evidence>
<evidence type="ECO:0000256" key="7">
    <source>
        <dbReference type="ARBA" id="ARBA00023002"/>
    </source>
</evidence>
<comment type="subunit">
    <text evidence="10">Component of the cytochrome c oxidase (complex IV, CIV), a multisubunit enzyme composed of 14 subunits.</text>
</comment>
<dbReference type="EMBL" id="UFQS01001675">
    <property type="protein sequence ID" value="SSX11817.1"/>
    <property type="molecule type" value="Genomic_DNA"/>
</dbReference>
<comment type="pathway">
    <text evidence="10">Energy metabolism; oxidative phosphorylation.</text>
</comment>
<keyword evidence="4 10" id="KW-0999">Mitochondrion inner membrane</keyword>
<dbReference type="InterPro" id="IPR004203">
    <property type="entry name" value="Cyt_c_oxidase_su4_fam"/>
</dbReference>
<evidence type="ECO:0000256" key="10">
    <source>
        <dbReference type="RuleBase" id="RU367145"/>
    </source>
</evidence>
<evidence type="ECO:0000313" key="11">
    <source>
        <dbReference type="EMBL" id="SSX03659.1"/>
    </source>
</evidence>
<gene>
    <name evidence="12" type="primary">CSON003589</name>
    <name evidence="11" type="synonym">CSON010076</name>
</gene>
<dbReference type="Pfam" id="PF02936">
    <property type="entry name" value="COX4"/>
    <property type="match status" value="1"/>
</dbReference>
<dbReference type="InterPro" id="IPR036639">
    <property type="entry name" value="Cyt_c_oxidase_su4_sf"/>
</dbReference>
<dbReference type="UniPathway" id="UPA00705"/>
<reference evidence="13" key="2">
    <citation type="submission" date="2018-07" db="EMBL/GenBank/DDBJ databases">
        <authorList>
            <person name="Quirk P.G."/>
            <person name="Krulwich T.A."/>
        </authorList>
    </citation>
    <scope>NUCLEOTIDE SEQUENCE</scope>
</reference>
<evidence type="ECO:0000256" key="5">
    <source>
        <dbReference type="ARBA" id="ARBA00022946"/>
    </source>
</evidence>
<dbReference type="PRINTS" id="PR01873">
    <property type="entry name" value="CYTCOXIDASE4"/>
</dbReference>
<keyword evidence="8 10" id="KW-0496">Mitochondrion</keyword>
<keyword evidence="6 10" id="KW-1133">Transmembrane helix</keyword>
<sequence>MAGRILTLAAARSVKKAPRSLQMSTLSKIGNREVVGYGWNGEAVYADRLDFPMPPIRFKENTPDVLQLREKEKGDWKKMSVEEKKALYRASFCQTFSEMKYRSAEWKACLGGALAAFGLALLVSLWMAAFVYTDHPVTLTEERKKAQLKRMLDLNVNPIHGISSKWDYENNRWK</sequence>
<dbReference type="VEuPathDB" id="VectorBase:CSON010076"/>
<feature type="transmembrane region" description="Helical" evidence="10">
    <location>
        <begin position="108"/>
        <end position="132"/>
    </location>
</feature>
<evidence type="ECO:0000256" key="1">
    <source>
        <dbReference type="ARBA" id="ARBA00004434"/>
    </source>
</evidence>
<reference evidence="12" key="1">
    <citation type="submission" date="2018-04" db="EMBL/GenBank/DDBJ databases">
        <authorList>
            <person name="Go L.Y."/>
            <person name="Mitchell J.A."/>
        </authorList>
    </citation>
    <scope>NUCLEOTIDE SEQUENCE</scope>
    <source>
        <tissue evidence="12">Whole organism</tissue>
    </source>
</reference>
<comment type="subcellular location">
    <subcellularLocation>
        <location evidence="1 10">Mitochondrion inner membrane</location>
        <topology evidence="1 10">Single-pass membrane protein</topology>
    </subcellularLocation>
</comment>
<organism evidence="12">
    <name type="scientific">Culicoides sonorensis</name>
    <name type="common">Biting midge</name>
    <dbReference type="NCBI Taxonomy" id="179676"/>
    <lineage>
        <taxon>Eukaryota</taxon>
        <taxon>Metazoa</taxon>
        <taxon>Ecdysozoa</taxon>
        <taxon>Arthropoda</taxon>
        <taxon>Hexapoda</taxon>
        <taxon>Insecta</taxon>
        <taxon>Pterygota</taxon>
        <taxon>Neoptera</taxon>
        <taxon>Endopterygota</taxon>
        <taxon>Diptera</taxon>
        <taxon>Nematocera</taxon>
        <taxon>Chironomoidea</taxon>
        <taxon>Ceratopogonidae</taxon>
        <taxon>Ceratopogoninae</taxon>
        <taxon>Culicoides</taxon>
        <taxon>Monoculicoides</taxon>
    </lineage>
</organism>
<dbReference type="CDD" id="cd00922">
    <property type="entry name" value="Cyt_c_Oxidase_IV"/>
    <property type="match status" value="1"/>
</dbReference>
<dbReference type="GO" id="GO:0016491">
    <property type="term" value="F:oxidoreductase activity"/>
    <property type="evidence" value="ECO:0007669"/>
    <property type="project" value="UniProtKB-KW"/>
</dbReference>
<proteinExistence type="inferred from homology"/>
<evidence type="ECO:0000313" key="12">
    <source>
        <dbReference type="EMBL" id="SSX11817.1"/>
    </source>
</evidence>
<protein>
    <recommendedName>
        <fullName evidence="10">Cytochrome c oxidase subunit 4</fullName>
    </recommendedName>
</protein>
<dbReference type="GO" id="GO:0006123">
    <property type="term" value="P:mitochondrial electron transport, cytochrome c to oxygen"/>
    <property type="evidence" value="ECO:0007669"/>
    <property type="project" value="InterPro"/>
</dbReference>
<name>A0A336L633_CULSO</name>
<keyword evidence="7" id="KW-0560">Oxidoreductase</keyword>
<keyword evidence="5" id="KW-0809">Transit peptide</keyword>
<keyword evidence="3 10" id="KW-0812">Transmembrane</keyword>
<dbReference type="GO" id="GO:0005743">
    <property type="term" value="C:mitochondrial inner membrane"/>
    <property type="evidence" value="ECO:0007669"/>
    <property type="project" value="UniProtKB-SubCell"/>
</dbReference>
<dbReference type="AlphaFoldDB" id="A0A336L633"/>
<dbReference type="OMA" id="DEPFCTD"/>
<dbReference type="PANTHER" id="PTHR10707">
    <property type="entry name" value="CYTOCHROME C OXIDASE SUBUNIT IV"/>
    <property type="match status" value="1"/>
</dbReference>
<dbReference type="InterPro" id="IPR013288">
    <property type="entry name" value="Cyt_c_oxidase_su4"/>
</dbReference>
<evidence type="ECO:0000256" key="6">
    <source>
        <dbReference type="ARBA" id="ARBA00022989"/>
    </source>
</evidence>
<evidence type="ECO:0000256" key="4">
    <source>
        <dbReference type="ARBA" id="ARBA00022792"/>
    </source>
</evidence>
<dbReference type="PANTHER" id="PTHR10707:SF10">
    <property type="entry name" value="CYTOCHROME C OXIDASE SUBUNIT 4"/>
    <property type="match status" value="1"/>
</dbReference>
<keyword evidence="9 10" id="KW-0472">Membrane</keyword>
<evidence type="ECO:0000256" key="8">
    <source>
        <dbReference type="ARBA" id="ARBA00023128"/>
    </source>
</evidence>
<evidence type="ECO:0000256" key="2">
    <source>
        <dbReference type="ARBA" id="ARBA00008135"/>
    </source>
</evidence>
<dbReference type="Gene3D" id="1.10.442.10">
    <property type="entry name" value="Cytochrome c oxidase subunit IV"/>
    <property type="match status" value="1"/>
</dbReference>
<dbReference type="GO" id="GO:0045277">
    <property type="term" value="C:respiratory chain complex IV"/>
    <property type="evidence" value="ECO:0007669"/>
    <property type="project" value="InterPro"/>
</dbReference>